<proteinExistence type="predicted"/>
<accession>A0AAV0H120</accession>
<sequence>KKSLFPICYLHQYRSKFQSPICSIDRYIPVVVAIAIVNHRCRPLQISIPVVVAIANRRRLLQISIPVVVAIALANRRRLLQISIPVVDIIKRPLHLPVAPPSPTLFVFVALRSALSSPVVDLQFQFSAVLQDIMMCN</sequence>
<keyword evidence="2" id="KW-1185">Reference proteome</keyword>
<name>A0AAV0H120_9ROSI</name>
<dbReference type="EMBL" id="CAMGYJ010000002">
    <property type="protein sequence ID" value="CAI0378688.1"/>
    <property type="molecule type" value="Genomic_DNA"/>
</dbReference>
<gene>
    <name evidence="1" type="ORF">LITE_LOCUS1968</name>
</gene>
<evidence type="ECO:0000313" key="1">
    <source>
        <dbReference type="EMBL" id="CAI0378688.1"/>
    </source>
</evidence>
<comment type="caution">
    <text evidence="1">The sequence shown here is derived from an EMBL/GenBank/DDBJ whole genome shotgun (WGS) entry which is preliminary data.</text>
</comment>
<organism evidence="1 2">
    <name type="scientific">Linum tenue</name>
    <dbReference type="NCBI Taxonomy" id="586396"/>
    <lineage>
        <taxon>Eukaryota</taxon>
        <taxon>Viridiplantae</taxon>
        <taxon>Streptophyta</taxon>
        <taxon>Embryophyta</taxon>
        <taxon>Tracheophyta</taxon>
        <taxon>Spermatophyta</taxon>
        <taxon>Magnoliopsida</taxon>
        <taxon>eudicotyledons</taxon>
        <taxon>Gunneridae</taxon>
        <taxon>Pentapetalae</taxon>
        <taxon>rosids</taxon>
        <taxon>fabids</taxon>
        <taxon>Malpighiales</taxon>
        <taxon>Linaceae</taxon>
        <taxon>Linum</taxon>
    </lineage>
</organism>
<feature type="non-terminal residue" evidence="1">
    <location>
        <position position="1"/>
    </location>
</feature>
<dbReference type="Proteomes" id="UP001154282">
    <property type="component" value="Unassembled WGS sequence"/>
</dbReference>
<evidence type="ECO:0000313" key="2">
    <source>
        <dbReference type="Proteomes" id="UP001154282"/>
    </source>
</evidence>
<dbReference type="AlphaFoldDB" id="A0AAV0H120"/>
<protein>
    <submittedName>
        <fullName evidence="1">Uncharacterized protein</fullName>
    </submittedName>
</protein>
<reference evidence="1" key="1">
    <citation type="submission" date="2022-08" db="EMBL/GenBank/DDBJ databases">
        <authorList>
            <person name="Gutierrez-Valencia J."/>
        </authorList>
    </citation>
    <scope>NUCLEOTIDE SEQUENCE</scope>
</reference>